<dbReference type="Proteomes" id="UP000712600">
    <property type="component" value="Unassembled WGS sequence"/>
</dbReference>
<dbReference type="AlphaFoldDB" id="A0A8S9P0V2"/>
<comment type="caution">
    <text evidence="1">The sequence shown here is derived from an EMBL/GenBank/DDBJ whole genome shotgun (WGS) entry which is preliminary data.</text>
</comment>
<accession>A0A8S9P0V2</accession>
<evidence type="ECO:0000313" key="1">
    <source>
        <dbReference type="EMBL" id="KAF3508650.1"/>
    </source>
</evidence>
<reference evidence="1" key="1">
    <citation type="submission" date="2019-12" db="EMBL/GenBank/DDBJ databases">
        <title>Genome sequencing and annotation of Brassica cretica.</title>
        <authorList>
            <person name="Studholme D.J."/>
            <person name="Sarris P."/>
        </authorList>
    </citation>
    <scope>NUCLEOTIDE SEQUENCE</scope>
    <source>
        <strain evidence="1">PFS-109/04</strain>
        <tissue evidence="1">Leaf</tissue>
    </source>
</reference>
<dbReference type="EMBL" id="QGKX02001521">
    <property type="protein sequence ID" value="KAF3508650.1"/>
    <property type="molecule type" value="Genomic_DNA"/>
</dbReference>
<evidence type="ECO:0000313" key="2">
    <source>
        <dbReference type="Proteomes" id="UP000712600"/>
    </source>
</evidence>
<organism evidence="1 2">
    <name type="scientific">Brassica cretica</name>
    <name type="common">Mustard</name>
    <dbReference type="NCBI Taxonomy" id="69181"/>
    <lineage>
        <taxon>Eukaryota</taxon>
        <taxon>Viridiplantae</taxon>
        <taxon>Streptophyta</taxon>
        <taxon>Embryophyta</taxon>
        <taxon>Tracheophyta</taxon>
        <taxon>Spermatophyta</taxon>
        <taxon>Magnoliopsida</taxon>
        <taxon>eudicotyledons</taxon>
        <taxon>Gunneridae</taxon>
        <taxon>Pentapetalae</taxon>
        <taxon>rosids</taxon>
        <taxon>malvids</taxon>
        <taxon>Brassicales</taxon>
        <taxon>Brassicaceae</taxon>
        <taxon>Brassiceae</taxon>
        <taxon>Brassica</taxon>
    </lineage>
</organism>
<proteinExistence type="predicted"/>
<protein>
    <submittedName>
        <fullName evidence="1">Uncharacterized protein</fullName>
    </submittedName>
</protein>
<gene>
    <name evidence="1" type="ORF">F2Q69_00008004</name>
</gene>
<name>A0A8S9P0V2_BRACR</name>
<sequence length="136" mass="15510">MGRHNRMFYCSAHTDKFTLLACNNFAGICFVDRLFSGLILTHANAILSTAMTSLLHTLCPKALHTDTKCLTSLFLINTHLSPLHSIHFRFTHKHNRSSKFVDIPIDDDEALLWDGQSIVVYYIVGYAREEKRKIEG</sequence>